<organism evidence="10 12">
    <name type="scientific">Claviceps arundinis</name>
    <dbReference type="NCBI Taxonomy" id="1623583"/>
    <lineage>
        <taxon>Eukaryota</taxon>
        <taxon>Fungi</taxon>
        <taxon>Dikarya</taxon>
        <taxon>Ascomycota</taxon>
        <taxon>Pezizomycotina</taxon>
        <taxon>Sordariomycetes</taxon>
        <taxon>Hypocreomycetidae</taxon>
        <taxon>Hypocreales</taxon>
        <taxon>Clavicipitaceae</taxon>
        <taxon>Claviceps</taxon>
    </lineage>
</organism>
<dbReference type="EMBL" id="SRPS01000158">
    <property type="protein sequence ID" value="KAG5965131.1"/>
    <property type="molecule type" value="Genomic_DNA"/>
</dbReference>
<dbReference type="GO" id="GO:0016020">
    <property type="term" value="C:membrane"/>
    <property type="evidence" value="ECO:0007669"/>
    <property type="project" value="UniProtKB-SubCell"/>
</dbReference>
<dbReference type="InterPro" id="IPR049326">
    <property type="entry name" value="Rhodopsin_dom_fungi"/>
</dbReference>
<comment type="subcellular location">
    <subcellularLocation>
        <location evidence="1">Membrane</location>
        <topology evidence="1">Multi-pass membrane protein</topology>
    </subcellularLocation>
</comment>
<protein>
    <recommendedName>
        <fullName evidence="8">Rhodopsin domain-containing protein</fullName>
    </recommendedName>
</protein>
<feature type="transmembrane region" description="Helical" evidence="7">
    <location>
        <begin position="53"/>
        <end position="73"/>
    </location>
</feature>
<evidence type="ECO:0000256" key="2">
    <source>
        <dbReference type="ARBA" id="ARBA00022692"/>
    </source>
</evidence>
<feature type="transmembrane region" description="Helical" evidence="7">
    <location>
        <begin position="293"/>
        <end position="315"/>
    </location>
</feature>
<evidence type="ECO:0000256" key="4">
    <source>
        <dbReference type="ARBA" id="ARBA00023136"/>
    </source>
</evidence>
<keyword evidence="2 7" id="KW-0812">Transmembrane</keyword>
<accession>A0A9P7SMJ3</accession>
<feature type="compositionally biased region" description="Acidic residues" evidence="6">
    <location>
        <begin position="359"/>
        <end position="372"/>
    </location>
</feature>
<name>A0A9P7SMJ3_9HYPO</name>
<dbReference type="Pfam" id="PF20684">
    <property type="entry name" value="Fung_rhodopsin"/>
    <property type="match status" value="1"/>
</dbReference>
<evidence type="ECO:0000313" key="9">
    <source>
        <dbReference type="EMBL" id="KAG5958313.1"/>
    </source>
</evidence>
<dbReference type="OrthoDB" id="2496787at2759"/>
<comment type="similarity">
    <text evidence="5">Belongs to the SAT4 family.</text>
</comment>
<dbReference type="PANTHER" id="PTHR33048">
    <property type="entry name" value="PTH11-LIKE INTEGRAL MEMBRANE PROTEIN (AFU_ORTHOLOGUE AFUA_5G11245)"/>
    <property type="match status" value="1"/>
</dbReference>
<feature type="compositionally biased region" description="Basic and acidic residues" evidence="6">
    <location>
        <begin position="373"/>
        <end position="382"/>
    </location>
</feature>
<dbReference type="PANTHER" id="PTHR33048:SF143">
    <property type="entry name" value="EXTRACELLULAR MEMBRANE PROTEIN CFEM DOMAIN-CONTAINING PROTEIN-RELATED"/>
    <property type="match status" value="1"/>
</dbReference>
<proteinExistence type="inferred from homology"/>
<evidence type="ECO:0000259" key="8">
    <source>
        <dbReference type="Pfam" id="PF20684"/>
    </source>
</evidence>
<keyword evidence="4 7" id="KW-0472">Membrane</keyword>
<evidence type="ECO:0000313" key="12">
    <source>
        <dbReference type="Proteomes" id="UP000784919"/>
    </source>
</evidence>
<dbReference type="AlphaFoldDB" id="A0A9P7SMJ3"/>
<evidence type="ECO:0000313" key="11">
    <source>
        <dbReference type="Proteomes" id="UP000742024"/>
    </source>
</evidence>
<dbReference type="Proteomes" id="UP000742024">
    <property type="component" value="Unassembled WGS sequence"/>
</dbReference>
<gene>
    <name evidence="10" type="ORF">E4U56_001914</name>
    <name evidence="9" type="ORF">E4U57_001412</name>
</gene>
<evidence type="ECO:0000256" key="1">
    <source>
        <dbReference type="ARBA" id="ARBA00004141"/>
    </source>
</evidence>
<feature type="transmembrane region" description="Helical" evidence="7">
    <location>
        <begin position="170"/>
        <end position="191"/>
    </location>
</feature>
<feature type="transmembrane region" description="Helical" evidence="7">
    <location>
        <begin position="252"/>
        <end position="273"/>
    </location>
</feature>
<dbReference type="EMBL" id="SRPR01000150">
    <property type="protein sequence ID" value="KAG5958313.1"/>
    <property type="molecule type" value="Genomic_DNA"/>
</dbReference>
<dbReference type="InterPro" id="IPR052337">
    <property type="entry name" value="SAT4-like"/>
</dbReference>
<evidence type="ECO:0000256" key="5">
    <source>
        <dbReference type="ARBA" id="ARBA00038359"/>
    </source>
</evidence>
<feature type="transmembrane region" description="Helical" evidence="7">
    <location>
        <begin position="130"/>
        <end position="158"/>
    </location>
</feature>
<evidence type="ECO:0000256" key="6">
    <source>
        <dbReference type="SAM" id="MobiDB-lite"/>
    </source>
</evidence>
<reference evidence="10 11" key="1">
    <citation type="journal article" date="2020" name="bioRxiv">
        <title>Whole genome comparisons of ergot fungi reveals the divergence and evolution of species within the genus Claviceps are the result of varying mechanisms driving genome evolution and host range expansion.</title>
        <authorList>
            <person name="Wyka S.A."/>
            <person name="Mondo S.J."/>
            <person name="Liu M."/>
            <person name="Dettman J."/>
            <person name="Nalam V."/>
            <person name="Broders K.D."/>
        </authorList>
    </citation>
    <scope>NUCLEOTIDE SEQUENCE</scope>
    <source>
        <strain evidence="10">CCC 1102</strain>
        <strain evidence="9 11">LM583</strain>
    </source>
</reference>
<feature type="region of interest" description="Disordered" evidence="6">
    <location>
        <begin position="356"/>
        <end position="382"/>
    </location>
</feature>
<keyword evidence="3 7" id="KW-1133">Transmembrane helix</keyword>
<evidence type="ECO:0000256" key="7">
    <source>
        <dbReference type="SAM" id="Phobius"/>
    </source>
</evidence>
<sequence length="382" mass="42889">MQSTIRHHACDARAAMKTSCTIYITIPTAAKRITSPACLGTIRQTSKGAHEYLAVNVGLGILSILVTTARLIYKRYYSSSRRYGPEDWVVVVIMVFSLPCAVVNIAGLVQHGMGRDTWTLSTSTVSQFALYFWILESLYLLDIALVKMALLAFYMTIFPSTSTGPWTRRLLWGCVVFNSTLAIASILVTLFQCRPVSYYWRQFVDNGIDGFCIPSAPLAYVNGSLNVALDLWMIMIPLYRVRTLQLHWKHKAGVVIMFLMGTFITIVSTFRLASLSNFDDSINMTTEYYDVALWSTIEINVGIVGVSLPTLRLILVRISPRVFGSQESILNQSRPSLPCSDLVARRQMRLSSVAAVLGTEEEDEDEEQEEEERYARQEEASP</sequence>
<evidence type="ECO:0000313" key="10">
    <source>
        <dbReference type="EMBL" id="KAG5965131.1"/>
    </source>
</evidence>
<evidence type="ECO:0000256" key="3">
    <source>
        <dbReference type="ARBA" id="ARBA00022989"/>
    </source>
</evidence>
<feature type="domain" description="Rhodopsin" evidence="8">
    <location>
        <begin position="74"/>
        <end position="316"/>
    </location>
</feature>
<dbReference type="Proteomes" id="UP000784919">
    <property type="component" value="Unassembled WGS sequence"/>
</dbReference>
<comment type="caution">
    <text evidence="10">The sequence shown here is derived from an EMBL/GenBank/DDBJ whole genome shotgun (WGS) entry which is preliminary data.</text>
</comment>
<feature type="transmembrane region" description="Helical" evidence="7">
    <location>
        <begin position="88"/>
        <end position="110"/>
    </location>
</feature>
<keyword evidence="11" id="KW-1185">Reference proteome</keyword>